<dbReference type="SUPFAM" id="SSF54862">
    <property type="entry name" value="4Fe-4S ferredoxins"/>
    <property type="match status" value="1"/>
</dbReference>
<evidence type="ECO:0000313" key="9">
    <source>
        <dbReference type="Proteomes" id="UP000380867"/>
    </source>
</evidence>
<dbReference type="OrthoDB" id="4741951at2"/>
<sequence length="70" mass="7703">MRQQRPPVEIDRDLCVGHGRCYNKAPGLFYADDMGLGHVKDVIDDNATPPDLARIIRACPESAIHLTATS</sequence>
<evidence type="ECO:0000256" key="6">
    <source>
        <dbReference type="ARBA" id="ARBA00023014"/>
    </source>
</evidence>
<dbReference type="Pfam" id="PF13459">
    <property type="entry name" value="Fer4_15"/>
    <property type="match status" value="1"/>
</dbReference>
<evidence type="ECO:0000256" key="2">
    <source>
        <dbReference type="ARBA" id="ARBA00022448"/>
    </source>
</evidence>
<dbReference type="PANTHER" id="PTHR36923">
    <property type="entry name" value="FERREDOXIN"/>
    <property type="match status" value="1"/>
</dbReference>
<dbReference type="PANTHER" id="PTHR36923:SF3">
    <property type="entry name" value="FERREDOXIN"/>
    <property type="match status" value="1"/>
</dbReference>
<keyword evidence="6" id="KW-0411">Iron-sulfur</keyword>
<protein>
    <submittedName>
        <fullName evidence="8">Ferredoxin</fullName>
    </submittedName>
</protein>
<keyword evidence="3" id="KW-0479">Metal-binding</keyword>
<dbReference type="InterPro" id="IPR051269">
    <property type="entry name" value="Fe-S_cluster_ET"/>
</dbReference>
<dbReference type="EMBL" id="SDPQ02000004">
    <property type="protein sequence ID" value="KAA1394276.1"/>
    <property type="molecule type" value="Genomic_DNA"/>
</dbReference>
<evidence type="ECO:0000313" key="8">
    <source>
        <dbReference type="EMBL" id="KAA1394276.1"/>
    </source>
</evidence>
<keyword evidence="9" id="KW-1185">Reference proteome</keyword>
<dbReference type="Proteomes" id="UP000380867">
    <property type="component" value="Unassembled WGS sequence"/>
</dbReference>
<dbReference type="GO" id="GO:0051538">
    <property type="term" value="F:3 iron, 4 sulfur cluster binding"/>
    <property type="evidence" value="ECO:0007669"/>
    <property type="project" value="UniProtKB-KW"/>
</dbReference>
<evidence type="ECO:0000256" key="7">
    <source>
        <dbReference type="ARBA" id="ARBA00023291"/>
    </source>
</evidence>
<reference evidence="8" key="1">
    <citation type="submission" date="2019-09" db="EMBL/GenBank/DDBJ databases">
        <authorList>
            <person name="Li J."/>
        </authorList>
    </citation>
    <scope>NUCLEOTIDE SEQUENCE [LARGE SCALE GENOMIC DNA]</scope>
    <source>
        <strain evidence="8">JCM 14732</strain>
    </source>
</reference>
<evidence type="ECO:0000256" key="3">
    <source>
        <dbReference type="ARBA" id="ARBA00022723"/>
    </source>
</evidence>
<keyword evidence="5" id="KW-0408">Iron</keyword>
<proteinExistence type="predicted"/>
<keyword evidence="4" id="KW-0249">Electron transport</keyword>
<dbReference type="GO" id="GO:0046872">
    <property type="term" value="F:metal ion binding"/>
    <property type="evidence" value="ECO:0007669"/>
    <property type="project" value="UniProtKB-KW"/>
</dbReference>
<dbReference type="AlphaFoldDB" id="A0A5M4F9F6"/>
<evidence type="ECO:0000256" key="4">
    <source>
        <dbReference type="ARBA" id="ARBA00022982"/>
    </source>
</evidence>
<dbReference type="RefSeq" id="WP_149690886.1">
    <property type="nucleotide sequence ID" value="NZ_SDPQ02000004.1"/>
</dbReference>
<organism evidence="8 9">
    <name type="scientific">Aeromicrobium ginsengisoli</name>
    <dbReference type="NCBI Taxonomy" id="363867"/>
    <lineage>
        <taxon>Bacteria</taxon>
        <taxon>Bacillati</taxon>
        <taxon>Actinomycetota</taxon>
        <taxon>Actinomycetes</taxon>
        <taxon>Propionibacteriales</taxon>
        <taxon>Nocardioidaceae</taxon>
        <taxon>Aeromicrobium</taxon>
    </lineage>
</organism>
<accession>A0A5M4F9F6</accession>
<keyword evidence="2" id="KW-0813">Transport</keyword>
<gene>
    <name evidence="8" type="ORF">ESP70_018920</name>
</gene>
<evidence type="ECO:0000256" key="1">
    <source>
        <dbReference type="ARBA" id="ARBA00001927"/>
    </source>
</evidence>
<comment type="cofactor">
    <cofactor evidence="1">
        <name>[3Fe-4S] cluster</name>
        <dbReference type="ChEBI" id="CHEBI:21137"/>
    </cofactor>
</comment>
<evidence type="ECO:0000256" key="5">
    <source>
        <dbReference type="ARBA" id="ARBA00023004"/>
    </source>
</evidence>
<keyword evidence="7" id="KW-0003">3Fe-4S</keyword>
<name>A0A5M4F9F6_9ACTN</name>
<comment type="caution">
    <text evidence="8">The sequence shown here is derived from an EMBL/GenBank/DDBJ whole genome shotgun (WGS) entry which is preliminary data.</text>
</comment>
<dbReference type="Gene3D" id="3.30.70.20">
    <property type="match status" value="1"/>
</dbReference>